<organism evidence="1 2">
    <name type="scientific">Bradyrhizobium diazoefficiens</name>
    <dbReference type="NCBI Taxonomy" id="1355477"/>
    <lineage>
        <taxon>Bacteria</taxon>
        <taxon>Pseudomonadati</taxon>
        <taxon>Pseudomonadota</taxon>
        <taxon>Alphaproteobacteria</taxon>
        <taxon>Hyphomicrobiales</taxon>
        <taxon>Nitrobacteraceae</taxon>
        <taxon>Bradyrhizobium</taxon>
    </lineage>
</organism>
<name>A0A0E4BS85_9BRAD</name>
<accession>A0A0E4BS85</accession>
<gene>
    <name evidence="1" type="ORF">NK6_5505</name>
</gene>
<dbReference type="Proteomes" id="UP000063308">
    <property type="component" value="Chromosome"/>
</dbReference>
<evidence type="ECO:0000313" key="1">
    <source>
        <dbReference type="EMBL" id="BAR58663.1"/>
    </source>
</evidence>
<dbReference type="EMBL" id="AP014685">
    <property type="protein sequence ID" value="BAR58663.1"/>
    <property type="molecule type" value="Genomic_DNA"/>
</dbReference>
<proteinExistence type="predicted"/>
<dbReference type="AlphaFoldDB" id="A0A0E4BS85"/>
<reference evidence="1 2" key="1">
    <citation type="submission" date="2014-11" db="EMBL/GenBank/DDBJ databases">
        <title>Symbiosis island explosion on the genome of extra-slow-growing strains of soybean bradyrhizobia with massive insertion sequences.</title>
        <authorList>
            <person name="Iida T."/>
            <person name="Minamisawa K."/>
        </authorList>
    </citation>
    <scope>NUCLEOTIDE SEQUENCE [LARGE SCALE GENOMIC DNA]</scope>
    <source>
        <strain evidence="1 2">NK6</strain>
    </source>
</reference>
<protein>
    <submittedName>
        <fullName evidence="1">Uncharacterized protein</fullName>
    </submittedName>
</protein>
<sequence>MPIEAAGGVVCANTGAMIRHTRLAATVADGNFIEFSRSVPDR</sequence>
<evidence type="ECO:0000313" key="2">
    <source>
        <dbReference type="Proteomes" id="UP000063308"/>
    </source>
</evidence>